<feature type="compositionally biased region" description="Basic residues" evidence="1">
    <location>
        <begin position="266"/>
        <end position="299"/>
    </location>
</feature>
<feature type="compositionally biased region" description="Acidic residues" evidence="1">
    <location>
        <begin position="235"/>
        <end position="253"/>
    </location>
</feature>
<feature type="compositionally biased region" description="Basic and acidic residues" evidence="1">
    <location>
        <begin position="254"/>
        <end position="265"/>
    </location>
</feature>
<protein>
    <submittedName>
        <fullName evidence="2">Surfeit 2</fullName>
    </submittedName>
</protein>
<reference evidence="2" key="2">
    <citation type="submission" date="2025-08" db="UniProtKB">
        <authorList>
            <consortium name="Ensembl"/>
        </authorList>
    </citation>
    <scope>IDENTIFICATION</scope>
</reference>
<sequence>MAQLYISRRTDTCLTTPEKKRDFRLTPPCGGWWITDKHEARGVRSSARTGTMEEIPSEVKAFLQEHPFLQLTEAKKVKCALNGHELPLNLAELKIFTAGKKYQRLSSIAEFDYSQFEPHVVPSTKQPNQLFCKLTLRHINRLPHHVLRHVNGKRYQRALQKYKECEEQGTVFVPARLKQKKPRNSGGEDKGMRPKRGNEFWAPSSSEGENSDSGDSMSDLYPSSMFALKKPSEAEVMEADGSDDFQTDNDEEQEKATQMEVDRQVTQKRKKDQPAGFKKKFKSRHKKNGFSKGRVKNGK</sequence>
<dbReference type="InterPro" id="IPR008833">
    <property type="entry name" value="Surf2"/>
</dbReference>
<name>A0A8C9RN78_SCLFO</name>
<evidence type="ECO:0000256" key="1">
    <source>
        <dbReference type="SAM" id="MobiDB-lite"/>
    </source>
</evidence>
<feature type="compositionally biased region" description="Low complexity" evidence="1">
    <location>
        <begin position="204"/>
        <end position="219"/>
    </location>
</feature>
<feature type="compositionally biased region" description="Basic and acidic residues" evidence="1">
    <location>
        <begin position="186"/>
        <end position="198"/>
    </location>
</feature>
<proteinExistence type="predicted"/>
<dbReference type="PANTHER" id="PTHR34348">
    <property type="entry name" value="SURFEIT LOCUS PROTEIN 2"/>
    <property type="match status" value="1"/>
</dbReference>
<evidence type="ECO:0000313" key="2">
    <source>
        <dbReference type="Ensembl" id="ENSSFOP00015016998.2"/>
    </source>
</evidence>
<dbReference type="Pfam" id="PF05477">
    <property type="entry name" value="SURF2"/>
    <property type="match status" value="1"/>
</dbReference>
<keyword evidence="3" id="KW-1185">Reference proteome</keyword>
<dbReference type="Ensembl" id="ENSSFOT00015017188.2">
    <property type="protein sequence ID" value="ENSSFOP00015016998.2"/>
    <property type="gene ID" value="ENSSFOG00015010928.2"/>
</dbReference>
<dbReference type="AlphaFoldDB" id="A0A8C9RN78"/>
<dbReference type="OrthoDB" id="127285at2759"/>
<reference evidence="2 3" key="1">
    <citation type="submission" date="2019-04" db="EMBL/GenBank/DDBJ databases">
        <authorList>
            <consortium name="Wellcome Sanger Institute Data Sharing"/>
        </authorList>
    </citation>
    <scope>NUCLEOTIDE SEQUENCE [LARGE SCALE GENOMIC DNA]</scope>
</reference>
<dbReference type="Proteomes" id="UP000694397">
    <property type="component" value="Chromosome 6"/>
</dbReference>
<feature type="region of interest" description="Disordered" evidence="1">
    <location>
        <begin position="173"/>
        <end position="299"/>
    </location>
</feature>
<dbReference type="GeneTree" id="ENSGT00940000165981"/>
<gene>
    <name evidence="2" type="primary">surf2</name>
</gene>
<evidence type="ECO:0000313" key="3">
    <source>
        <dbReference type="Proteomes" id="UP000694397"/>
    </source>
</evidence>
<organism evidence="2 3">
    <name type="scientific">Scleropages formosus</name>
    <name type="common">Asian bonytongue</name>
    <name type="synonym">Osteoglossum formosum</name>
    <dbReference type="NCBI Taxonomy" id="113540"/>
    <lineage>
        <taxon>Eukaryota</taxon>
        <taxon>Metazoa</taxon>
        <taxon>Chordata</taxon>
        <taxon>Craniata</taxon>
        <taxon>Vertebrata</taxon>
        <taxon>Euteleostomi</taxon>
        <taxon>Actinopterygii</taxon>
        <taxon>Neopterygii</taxon>
        <taxon>Teleostei</taxon>
        <taxon>Osteoglossocephala</taxon>
        <taxon>Osteoglossomorpha</taxon>
        <taxon>Osteoglossiformes</taxon>
        <taxon>Osteoglossidae</taxon>
        <taxon>Scleropages</taxon>
    </lineage>
</organism>
<dbReference type="PANTHER" id="PTHR34348:SF1">
    <property type="entry name" value="SURFEIT LOCUS PROTEIN 2"/>
    <property type="match status" value="1"/>
</dbReference>
<reference evidence="2" key="3">
    <citation type="submission" date="2025-09" db="UniProtKB">
        <authorList>
            <consortium name="Ensembl"/>
        </authorList>
    </citation>
    <scope>IDENTIFICATION</scope>
</reference>
<accession>A0A8C9RN78</accession>